<gene>
    <name evidence="1" type="ORF">Syun_027890</name>
</gene>
<keyword evidence="2" id="KW-1185">Reference proteome</keyword>
<name>A0AAP0EQA4_9MAGN</name>
<evidence type="ECO:0000313" key="2">
    <source>
        <dbReference type="Proteomes" id="UP001420932"/>
    </source>
</evidence>
<comment type="caution">
    <text evidence="1">The sequence shown here is derived from an EMBL/GenBank/DDBJ whole genome shotgun (WGS) entry which is preliminary data.</text>
</comment>
<proteinExistence type="predicted"/>
<reference evidence="1 2" key="1">
    <citation type="submission" date="2024-01" db="EMBL/GenBank/DDBJ databases">
        <title>Genome assemblies of Stephania.</title>
        <authorList>
            <person name="Yang L."/>
        </authorList>
    </citation>
    <scope>NUCLEOTIDE SEQUENCE [LARGE SCALE GENOMIC DNA]</scope>
    <source>
        <strain evidence="1">YNDBR</strain>
        <tissue evidence="1">Leaf</tissue>
    </source>
</reference>
<sequence>MSTYTCDYPIWARNPMTLEVQRLPSTSTGPSKAQAATTAAPSNYTGRLQLFFGSSPSPFSISFHPTIPMQLKDSKFYLDKFNDTNPLNLLYQAKQYIQLYTIMLEHRLPLTAFYMQGEALSWFPWMHKNNQLSK</sequence>
<organism evidence="1 2">
    <name type="scientific">Stephania yunnanensis</name>
    <dbReference type="NCBI Taxonomy" id="152371"/>
    <lineage>
        <taxon>Eukaryota</taxon>
        <taxon>Viridiplantae</taxon>
        <taxon>Streptophyta</taxon>
        <taxon>Embryophyta</taxon>
        <taxon>Tracheophyta</taxon>
        <taxon>Spermatophyta</taxon>
        <taxon>Magnoliopsida</taxon>
        <taxon>Ranunculales</taxon>
        <taxon>Menispermaceae</taxon>
        <taxon>Menispermoideae</taxon>
        <taxon>Cissampelideae</taxon>
        <taxon>Stephania</taxon>
    </lineage>
</organism>
<evidence type="ECO:0000313" key="1">
    <source>
        <dbReference type="EMBL" id="KAK9092979.1"/>
    </source>
</evidence>
<dbReference type="AlphaFoldDB" id="A0AAP0EQA4"/>
<dbReference type="Proteomes" id="UP001420932">
    <property type="component" value="Unassembled WGS sequence"/>
</dbReference>
<protein>
    <submittedName>
        <fullName evidence="1">Uncharacterized protein</fullName>
    </submittedName>
</protein>
<dbReference type="EMBL" id="JBBNAF010000012">
    <property type="protein sequence ID" value="KAK9092979.1"/>
    <property type="molecule type" value="Genomic_DNA"/>
</dbReference>
<accession>A0AAP0EQA4</accession>